<dbReference type="KEGG" id="lwi:UE46_07880"/>
<protein>
    <recommendedName>
        <fullName evidence="4">DUF1361 domain-containing protein</fullName>
    </recommendedName>
</protein>
<dbReference type="Proteomes" id="UP000223060">
    <property type="component" value="Chromosome"/>
</dbReference>
<keyword evidence="1" id="KW-0812">Transmembrane</keyword>
<feature type="transmembrane region" description="Helical" evidence="1">
    <location>
        <begin position="134"/>
        <end position="153"/>
    </location>
</feature>
<dbReference type="EMBL" id="CP011102">
    <property type="protein sequence ID" value="AQY50968.1"/>
    <property type="molecule type" value="Genomic_DNA"/>
</dbReference>
<sequence length="210" mass="24926">MMKWCRIFLVMYFIYIIFVLDGYYFLILNVTLAYIPLELAALLYQKKRKAYVFWPIAFLWLLFFPNAPYLLTDFFHLEGLRINAAQIGIFSNNPHIWERFTVLTVGVIFGLYTGFVSLKWMLDEWMLRCKTSRALVYWASFSGIAILSSYAIYLGRFARLHSVYLFTDPIYSIQQMMAAFSYRMVYFMICFVIIQVVVYLSFVKFPNKKG</sequence>
<evidence type="ECO:0000313" key="2">
    <source>
        <dbReference type="EMBL" id="AQY50968.1"/>
    </source>
</evidence>
<feature type="transmembrane region" description="Helical" evidence="1">
    <location>
        <begin position="100"/>
        <end position="122"/>
    </location>
</feature>
<name>A0A1S7FU47_9LIST</name>
<keyword evidence="3" id="KW-1185">Reference proteome</keyword>
<evidence type="ECO:0000256" key="1">
    <source>
        <dbReference type="SAM" id="Phobius"/>
    </source>
</evidence>
<keyword evidence="1" id="KW-1133">Transmembrane helix</keyword>
<organism evidence="2 3">
    <name type="scientific">Listeria weihenstephanensis</name>
    <dbReference type="NCBI Taxonomy" id="1006155"/>
    <lineage>
        <taxon>Bacteria</taxon>
        <taxon>Bacillati</taxon>
        <taxon>Bacillota</taxon>
        <taxon>Bacilli</taxon>
        <taxon>Bacillales</taxon>
        <taxon>Listeriaceae</taxon>
        <taxon>Listeria</taxon>
    </lineage>
</organism>
<proteinExistence type="predicted"/>
<gene>
    <name evidence="2" type="ORF">UE46_07880</name>
</gene>
<dbReference type="Pfam" id="PF07099">
    <property type="entry name" value="DUF1361"/>
    <property type="match status" value="1"/>
</dbReference>
<accession>A0A1S7FU47</accession>
<evidence type="ECO:0008006" key="4">
    <source>
        <dbReference type="Google" id="ProtNLM"/>
    </source>
</evidence>
<dbReference type="InterPro" id="IPR009793">
    <property type="entry name" value="DUF1361"/>
</dbReference>
<reference evidence="3" key="1">
    <citation type="submission" date="2015-03" db="EMBL/GenBank/DDBJ databases">
        <authorList>
            <person name="Ferrari E."/>
            <person name="Walter M.C."/>
            <person name="Huptas C."/>
            <person name="Scherer S."/>
            <person name="Mueller-Herbst S."/>
        </authorList>
    </citation>
    <scope>NUCLEOTIDE SEQUENCE [LARGE SCALE GENOMIC DNA]</scope>
    <source>
        <strain evidence="3">LWP01</strain>
    </source>
</reference>
<dbReference type="AlphaFoldDB" id="A0A1S7FU47"/>
<feature type="transmembrane region" description="Helical" evidence="1">
    <location>
        <begin position="51"/>
        <end position="71"/>
    </location>
</feature>
<evidence type="ECO:0000313" key="3">
    <source>
        <dbReference type="Proteomes" id="UP000223060"/>
    </source>
</evidence>
<keyword evidence="1" id="KW-0472">Membrane</keyword>
<feature type="transmembrane region" description="Helical" evidence="1">
    <location>
        <begin position="12"/>
        <end position="39"/>
    </location>
</feature>
<feature type="transmembrane region" description="Helical" evidence="1">
    <location>
        <begin position="184"/>
        <end position="203"/>
    </location>
</feature>